<dbReference type="EMBL" id="SUNI01000009">
    <property type="protein sequence ID" value="TJZ91618.1"/>
    <property type="molecule type" value="Genomic_DNA"/>
</dbReference>
<dbReference type="GO" id="GO:0003955">
    <property type="term" value="F:NAD(P)H dehydrogenase (quinone) activity"/>
    <property type="evidence" value="ECO:0007669"/>
    <property type="project" value="TreeGrafter"/>
</dbReference>
<evidence type="ECO:0000256" key="3">
    <source>
        <dbReference type="ARBA" id="ARBA00022827"/>
    </source>
</evidence>
<evidence type="ECO:0000313" key="7">
    <source>
        <dbReference type="Proteomes" id="UP000309747"/>
    </source>
</evidence>
<comment type="cofactor">
    <cofactor evidence="1">
        <name>FAD</name>
        <dbReference type="ChEBI" id="CHEBI:57692"/>
    </cofactor>
</comment>
<name>A0A4V5MVC0_9RHOB</name>
<gene>
    <name evidence="6" type="ORF">FA743_11015</name>
</gene>
<dbReference type="Pfam" id="PF07992">
    <property type="entry name" value="Pyr_redox_2"/>
    <property type="match status" value="1"/>
</dbReference>
<keyword evidence="4" id="KW-0560">Oxidoreductase</keyword>
<reference evidence="6 7" key="1">
    <citation type="submission" date="2019-04" db="EMBL/GenBank/DDBJ databases">
        <authorList>
            <person name="Li J."/>
        </authorList>
    </citation>
    <scope>NUCLEOTIDE SEQUENCE [LARGE SCALE GENOMIC DNA]</scope>
    <source>
        <strain evidence="6 7">KCTC 42687</strain>
    </source>
</reference>
<dbReference type="GO" id="GO:0019646">
    <property type="term" value="P:aerobic electron transport chain"/>
    <property type="evidence" value="ECO:0007669"/>
    <property type="project" value="TreeGrafter"/>
</dbReference>
<dbReference type="Gene3D" id="3.50.50.100">
    <property type="match status" value="1"/>
</dbReference>
<feature type="domain" description="FAD/NAD(P)-binding" evidence="5">
    <location>
        <begin position="9"/>
        <end position="299"/>
    </location>
</feature>
<dbReference type="InterPro" id="IPR017584">
    <property type="entry name" value="Pyridine_nucleo_diS_OxRdtase_N"/>
</dbReference>
<organism evidence="6 7">
    <name type="scientific">Paracoccus gahaiensis</name>
    <dbReference type="NCBI Taxonomy" id="1706839"/>
    <lineage>
        <taxon>Bacteria</taxon>
        <taxon>Pseudomonadati</taxon>
        <taxon>Pseudomonadota</taxon>
        <taxon>Alphaproteobacteria</taxon>
        <taxon>Rhodobacterales</taxon>
        <taxon>Paracoccaceae</taxon>
        <taxon>Paracoccus</taxon>
    </lineage>
</organism>
<dbReference type="OrthoDB" id="9767928at2"/>
<dbReference type="PANTHER" id="PTHR42913">
    <property type="entry name" value="APOPTOSIS-INDUCING FACTOR 1"/>
    <property type="match status" value="1"/>
</dbReference>
<evidence type="ECO:0000256" key="1">
    <source>
        <dbReference type="ARBA" id="ARBA00001974"/>
    </source>
</evidence>
<dbReference type="InterPro" id="IPR036188">
    <property type="entry name" value="FAD/NAD-bd_sf"/>
</dbReference>
<keyword evidence="7" id="KW-1185">Reference proteome</keyword>
<protein>
    <submittedName>
        <fullName evidence="6">Pyridine nucleotide-disulfide oxidoreductase</fullName>
    </submittedName>
</protein>
<evidence type="ECO:0000256" key="2">
    <source>
        <dbReference type="ARBA" id="ARBA00022630"/>
    </source>
</evidence>
<dbReference type="InterPro" id="IPR051169">
    <property type="entry name" value="NADH-Q_oxidoreductase"/>
</dbReference>
<dbReference type="InterPro" id="IPR023753">
    <property type="entry name" value="FAD/NAD-binding_dom"/>
</dbReference>
<keyword evidence="3" id="KW-0274">FAD</keyword>
<keyword evidence="2" id="KW-0285">Flavoprotein</keyword>
<proteinExistence type="predicted"/>
<dbReference type="AlphaFoldDB" id="A0A4V5MVC0"/>
<dbReference type="NCBIfam" id="TIGR03169">
    <property type="entry name" value="Nterm_to_SelD"/>
    <property type="match status" value="1"/>
</dbReference>
<dbReference type="Proteomes" id="UP000309747">
    <property type="component" value="Unassembled WGS sequence"/>
</dbReference>
<comment type="caution">
    <text evidence="6">The sequence shown here is derived from an EMBL/GenBank/DDBJ whole genome shotgun (WGS) entry which is preliminary data.</text>
</comment>
<dbReference type="SUPFAM" id="SSF51905">
    <property type="entry name" value="FAD/NAD(P)-binding domain"/>
    <property type="match status" value="2"/>
</dbReference>
<sequence>MPMPGDAPRILLLGAGHANLLAVRPLRAGLPRARITLVDAGTHATYSGMVPGHLAGHYAAADLRVDLADFAARHGLVFLRARVEGMDPATRSARLAPDPAGGDRSLHYDLAVLDLGSQAAMPEIAGFDRHAVPVKPLDGLLARLADLPPGAPVAIIGGGVAGAEIALALTHRRAGMVTLIEAGPDLAASLRPRARAHLRRALDRAGVRAITQARIIRIEARGVTLQDGTRIASALTIGSAGARAQGWWARDLPVEGAGFLRVTPTLQVEGHPTLFAAGDCAAMLHAPRPKAGVFAVRQAPVLAQNLIAAHRGTALRRYDPQRHSLKIVSLGGRTALAEWRGLTLHGAWLWRWKDRIDRRFIAGLRGA</sequence>
<evidence type="ECO:0000313" key="6">
    <source>
        <dbReference type="EMBL" id="TJZ91618.1"/>
    </source>
</evidence>
<evidence type="ECO:0000259" key="5">
    <source>
        <dbReference type="Pfam" id="PF07992"/>
    </source>
</evidence>
<accession>A0A4V5MVC0</accession>
<dbReference type="PANTHER" id="PTHR42913:SF9">
    <property type="entry name" value="SLR1591 PROTEIN"/>
    <property type="match status" value="1"/>
</dbReference>
<evidence type="ECO:0000256" key="4">
    <source>
        <dbReference type="ARBA" id="ARBA00023002"/>
    </source>
</evidence>